<organism evidence="12 13">
    <name type="scientific">Gloeothece verrucosa (strain PCC 7822)</name>
    <name type="common">Cyanothece sp. (strain PCC 7822)</name>
    <dbReference type="NCBI Taxonomy" id="497965"/>
    <lineage>
        <taxon>Bacteria</taxon>
        <taxon>Bacillati</taxon>
        <taxon>Cyanobacteriota</taxon>
        <taxon>Cyanophyceae</taxon>
        <taxon>Oscillatoriophycideae</taxon>
        <taxon>Chroococcales</taxon>
        <taxon>Aphanothecaceae</taxon>
        <taxon>Gloeothece</taxon>
        <taxon>Gloeothece verrucosa</taxon>
    </lineage>
</organism>
<keyword evidence="4" id="KW-0547">Nucleotide-binding</keyword>
<keyword evidence="6" id="KW-0346">Stress response</keyword>
<dbReference type="HOGENOM" id="CLU_005070_4_1_3"/>
<dbReference type="PRINTS" id="PR00300">
    <property type="entry name" value="CLPPROTEASEA"/>
</dbReference>
<dbReference type="eggNOG" id="COG0542">
    <property type="taxonomic scope" value="Bacteria"/>
</dbReference>
<comment type="subcellular location">
    <subcellularLocation>
        <location evidence="1">Cytoplasm</location>
    </subcellularLocation>
</comment>
<dbReference type="EMBL" id="CP002198">
    <property type="protein sequence ID" value="ADN12979.1"/>
    <property type="molecule type" value="Genomic_DNA"/>
</dbReference>
<dbReference type="SUPFAM" id="SSF52540">
    <property type="entry name" value="P-loop containing nucleoside triphosphate hydrolases"/>
    <property type="match status" value="2"/>
</dbReference>
<dbReference type="KEGG" id="cyj:Cyan7822_0968"/>
<dbReference type="AlphaFoldDB" id="E0UDX5"/>
<dbReference type="GO" id="GO:0016887">
    <property type="term" value="F:ATP hydrolysis activity"/>
    <property type="evidence" value="ECO:0007669"/>
    <property type="project" value="InterPro"/>
</dbReference>
<comment type="similarity">
    <text evidence="2">Belongs to the ClpA/ClpB family.</text>
</comment>
<name>E0UDX5_GLOV7</name>
<dbReference type="InterPro" id="IPR041546">
    <property type="entry name" value="ClpA/ClpB_AAA_lid"/>
</dbReference>
<dbReference type="InterPro" id="IPR003593">
    <property type="entry name" value="AAA+_ATPase"/>
</dbReference>
<dbReference type="OrthoDB" id="9803641at2"/>
<evidence type="ECO:0000256" key="2">
    <source>
        <dbReference type="ARBA" id="ARBA00008675"/>
    </source>
</evidence>
<evidence type="ECO:0000256" key="1">
    <source>
        <dbReference type="ARBA" id="ARBA00004496"/>
    </source>
</evidence>
<keyword evidence="13" id="KW-1185">Reference proteome</keyword>
<dbReference type="FunFam" id="3.40.50.300:FF:000025">
    <property type="entry name" value="ATP-dependent Clp protease subunit"/>
    <property type="match status" value="1"/>
</dbReference>
<keyword evidence="7" id="KW-0175">Coiled coil</keyword>
<dbReference type="InterPro" id="IPR050130">
    <property type="entry name" value="ClpA_ClpB"/>
</dbReference>
<dbReference type="GO" id="GO:0005737">
    <property type="term" value="C:cytoplasm"/>
    <property type="evidence" value="ECO:0007669"/>
    <property type="project" value="UniProtKB-SubCell"/>
</dbReference>
<dbReference type="Proteomes" id="UP000008206">
    <property type="component" value="Chromosome"/>
</dbReference>
<dbReference type="Pfam" id="PF00004">
    <property type="entry name" value="AAA"/>
    <property type="match status" value="1"/>
</dbReference>
<dbReference type="PANTHER" id="PTHR11638">
    <property type="entry name" value="ATP-DEPENDENT CLP PROTEASE"/>
    <property type="match status" value="1"/>
</dbReference>
<dbReference type="FunFam" id="1.10.8.60:FF:000017">
    <property type="entry name" value="ATP-dependent chaperone ClpB"/>
    <property type="match status" value="1"/>
</dbReference>
<evidence type="ECO:0000313" key="13">
    <source>
        <dbReference type="Proteomes" id="UP000008206"/>
    </source>
</evidence>
<dbReference type="RefSeq" id="WP_013321087.1">
    <property type="nucleotide sequence ID" value="NC_014501.1"/>
</dbReference>
<dbReference type="GO" id="GO:0005524">
    <property type="term" value="F:ATP binding"/>
    <property type="evidence" value="ECO:0007669"/>
    <property type="project" value="UniProtKB-KW"/>
</dbReference>
<evidence type="ECO:0000256" key="8">
    <source>
        <dbReference type="ARBA" id="ARBA00023186"/>
    </source>
</evidence>
<dbReference type="Gene3D" id="3.40.50.300">
    <property type="entry name" value="P-loop containing nucleotide triphosphate hydrolases"/>
    <property type="match status" value="3"/>
</dbReference>
<reference evidence="13" key="1">
    <citation type="journal article" date="2011" name="MBio">
        <title>Novel metabolic attributes of the genus Cyanothece, comprising a group of unicellular nitrogen-fixing Cyanobacteria.</title>
        <authorList>
            <person name="Bandyopadhyay A."/>
            <person name="Elvitigala T."/>
            <person name="Welsh E."/>
            <person name="Stockel J."/>
            <person name="Liberton M."/>
            <person name="Min H."/>
            <person name="Sherman L.A."/>
            <person name="Pakrasi H.B."/>
        </authorList>
    </citation>
    <scope>NUCLEOTIDE SEQUENCE [LARGE SCALE GENOMIC DNA]</scope>
    <source>
        <strain evidence="13">PCC 7822</strain>
    </source>
</reference>
<dbReference type="CDD" id="cd19499">
    <property type="entry name" value="RecA-like_ClpB_Hsp104-like"/>
    <property type="match status" value="1"/>
</dbReference>
<dbReference type="InterPro" id="IPR036628">
    <property type="entry name" value="Clp_N_dom_sf"/>
</dbReference>
<dbReference type="SMART" id="SM00382">
    <property type="entry name" value="AAA"/>
    <property type="match status" value="2"/>
</dbReference>
<dbReference type="InterPro" id="IPR001270">
    <property type="entry name" value="ClpA/B"/>
</dbReference>
<protein>
    <submittedName>
        <fullName evidence="12">ATPase AAA-2 domain protein</fullName>
    </submittedName>
</protein>
<dbReference type="PROSITE" id="PS51903">
    <property type="entry name" value="CLP_R"/>
    <property type="match status" value="1"/>
</dbReference>
<dbReference type="FunFam" id="3.40.50.300:FF:000010">
    <property type="entry name" value="Chaperone clpB 1, putative"/>
    <property type="match status" value="1"/>
</dbReference>
<dbReference type="Pfam" id="PF17871">
    <property type="entry name" value="AAA_lid_9"/>
    <property type="match status" value="1"/>
</dbReference>
<dbReference type="InterPro" id="IPR019489">
    <property type="entry name" value="Clp_ATPase_C"/>
</dbReference>
<dbReference type="InterPro" id="IPR003959">
    <property type="entry name" value="ATPase_AAA_core"/>
</dbReference>
<dbReference type="InterPro" id="IPR004176">
    <property type="entry name" value="Clp_R_N"/>
</dbReference>
<keyword evidence="5" id="KW-0067">ATP-binding</keyword>
<dbReference type="InterPro" id="IPR027417">
    <property type="entry name" value="P-loop_NTPase"/>
</dbReference>
<dbReference type="STRING" id="497965.Cyan7822_0968"/>
<evidence type="ECO:0000313" key="12">
    <source>
        <dbReference type="EMBL" id="ADN12979.1"/>
    </source>
</evidence>
<dbReference type="Gene3D" id="1.10.1780.10">
    <property type="entry name" value="Clp, N-terminal domain"/>
    <property type="match status" value="1"/>
</dbReference>
<evidence type="ECO:0000256" key="7">
    <source>
        <dbReference type="ARBA" id="ARBA00023054"/>
    </source>
</evidence>
<accession>E0UDX5</accession>
<proteinExistence type="inferred from homology"/>
<dbReference type="InterPro" id="IPR018368">
    <property type="entry name" value="ClpA/B_CS1"/>
</dbReference>
<evidence type="ECO:0000256" key="10">
    <source>
        <dbReference type="PROSITE-ProRule" id="PRU01251"/>
    </source>
</evidence>
<keyword evidence="3 10" id="KW-0677">Repeat</keyword>
<dbReference type="CDD" id="cd00009">
    <property type="entry name" value="AAA"/>
    <property type="match status" value="1"/>
</dbReference>
<gene>
    <name evidence="12" type="ordered locus">Cyan7822_0968</name>
</gene>
<evidence type="ECO:0000256" key="9">
    <source>
        <dbReference type="ARBA" id="ARBA00026057"/>
    </source>
</evidence>
<dbReference type="PROSITE" id="PS00870">
    <property type="entry name" value="CLPAB_1"/>
    <property type="match status" value="1"/>
</dbReference>
<evidence type="ECO:0000259" key="11">
    <source>
        <dbReference type="PROSITE" id="PS51903"/>
    </source>
</evidence>
<feature type="domain" description="Clp R" evidence="11">
    <location>
        <begin position="2"/>
        <end position="148"/>
    </location>
</feature>
<dbReference type="Gene3D" id="1.10.8.60">
    <property type="match status" value="1"/>
</dbReference>
<dbReference type="Pfam" id="PF10431">
    <property type="entry name" value="ClpB_D2-small"/>
    <property type="match status" value="1"/>
</dbReference>
<comment type="subunit">
    <text evidence="9">Homohexamer. The oligomerization is ATP-dependent.</text>
</comment>
<dbReference type="PANTHER" id="PTHR11638:SF155">
    <property type="entry name" value="CHAPERONE PROTEIN CLPC1, CHLOROPLASTIC-LIKE"/>
    <property type="match status" value="1"/>
</dbReference>
<dbReference type="GO" id="GO:0034605">
    <property type="term" value="P:cellular response to heat"/>
    <property type="evidence" value="ECO:0007669"/>
    <property type="project" value="TreeGrafter"/>
</dbReference>
<dbReference type="SMART" id="SM01086">
    <property type="entry name" value="ClpB_D2-small"/>
    <property type="match status" value="1"/>
</dbReference>
<dbReference type="Pfam" id="PF02861">
    <property type="entry name" value="Clp_N"/>
    <property type="match status" value="1"/>
</dbReference>
<dbReference type="FunFam" id="1.10.8.60:FF:000011">
    <property type="entry name" value="ATP-dependent Clp protease ATP-binding subunit"/>
    <property type="match status" value="1"/>
</dbReference>
<sequence length="790" mass="87453">MFEHFSDKAVKAIMFAQEEARRTGHNVVGTEHLLLGVIGEETSIAATVLRDLGINLPQTRRTIENITGRGPGYSPANIPFTPKVKRIFEAAFQEARQLGNRVISPVHLLLAISSDQESLAAKVLTQQGVDLKVLRTELINRNAQMAAASVTPTDEPNRFAMGNSRSFSLAEFGSNLTQLAAEGKIDPVVGRHREVERTIQILGRRTKNNPVLVGEPGVGKTAIAEGLAQRIVSREVPELLQDKQVFSLDLGLLLAGTRFRGEFEERLKSIVEEVRAAKNIILVIDEIHTLVGAGALGGSLDAANMIKPALARGELQCLGTTTLNEYRQYIEKDAALERRFQPVMVGEPTVEETIEILQGLRKSYEDFHKVKFSDEALVAAAKLSDRYISDRFLPDKAIDLIDEAGSRMRVQYSHNKKTHPEKQLEESTIINPDSLVPVVDEEEIAEIVSSWTGVPVNKVSETESESLIYLEARLHERIIGQDEAVKAVSRAVRRARVGMKDPNRPIASFIFAGPTGVGKTELAKALATFLFGSADAMIRLDMSEFMEPHTVSKLIGSPPGYIGYDEGGQLTEAVRRKPYTVILFDEIEKAHPDVFNTLLQLLDDGRLTDAKGRTVDFKNTLIIMTSNVGSKVIEKGGGGLGFAISDDVSESQYNYIRNLVTEELKNYFRPEFLNRLDEIIVFRQLTRNEVKEIADILLQEIAIQLKEQREIVLDVTEGFKELVVKEGYDPSYGARPLRRAIMRRLEDSLAEAILAGQVHDGDSIIVDVNEQGQVQVLSAQQAVLRLQPVG</sequence>
<evidence type="ECO:0000256" key="3">
    <source>
        <dbReference type="ARBA" id="ARBA00022737"/>
    </source>
</evidence>
<evidence type="ECO:0000256" key="4">
    <source>
        <dbReference type="ARBA" id="ARBA00022741"/>
    </source>
</evidence>
<evidence type="ECO:0000256" key="6">
    <source>
        <dbReference type="ARBA" id="ARBA00023016"/>
    </source>
</evidence>
<evidence type="ECO:0000256" key="5">
    <source>
        <dbReference type="ARBA" id="ARBA00022840"/>
    </source>
</evidence>
<keyword evidence="8" id="KW-0143">Chaperone</keyword>
<dbReference type="SUPFAM" id="SSF81923">
    <property type="entry name" value="Double Clp-N motif"/>
    <property type="match status" value="1"/>
</dbReference>
<dbReference type="Pfam" id="PF07724">
    <property type="entry name" value="AAA_2"/>
    <property type="match status" value="1"/>
</dbReference>